<comment type="caution">
    <text evidence="2">The sequence shown here is derived from an EMBL/GenBank/DDBJ whole genome shotgun (WGS) entry which is preliminary data.</text>
</comment>
<evidence type="ECO:0000313" key="2">
    <source>
        <dbReference type="EMBL" id="KAK6533398.1"/>
    </source>
</evidence>
<organism evidence="2 3">
    <name type="scientific">Orbilia ellipsospora</name>
    <dbReference type="NCBI Taxonomy" id="2528407"/>
    <lineage>
        <taxon>Eukaryota</taxon>
        <taxon>Fungi</taxon>
        <taxon>Dikarya</taxon>
        <taxon>Ascomycota</taxon>
        <taxon>Pezizomycotina</taxon>
        <taxon>Orbiliomycetes</taxon>
        <taxon>Orbiliales</taxon>
        <taxon>Orbiliaceae</taxon>
        <taxon>Orbilia</taxon>
    </lineage>
</organism>
<proteinExistence type="predicted"/>
<reference evidence="2 3" key="1">
    <citation type="submission" date="2019-10" db="EMBL/GenBank/DDBJ databases">
        <authorList>
            <person name="Palmer J.M."/>
        </authorList>
    </citation>
    <scope>NUCLEOTIDE SEQUENCE [LARGE SCALE GENOMIC DNA]</scope>
    <source>
        <strain evidence="2 3">TWF694</strain>
    </source>
</reference>
<dbReference type="Proteomes" id="UP001365542">
    <property type="component" value="Unassembled WGS sequence"/>
</dbReference>
<feature type="signal peptide" evidence="1">
    <location>
        <begin position="1"/>
        <end position="18"/>
    </location>
</feature>
<dbReference type="EMBL" id="JAVHJO010000011">
    <property type="protein sequence ID" value="KAK6533398.1"/>
    <property type="molecule type" value="Genomic_DNA"/>
</dbReference>
<evidence type="ECO:0000256" key="1">
    <source>
        <dbReference type="SAM" id="SignalP"/>
    </source>
</evidence>
<evidence type="ECO:0000313" key="3">
    <source>
        <dbReference type="Proteomes" id="UP001365542"/>
    </source>
</evidence>
<name>A0AAV9X488_9PEZI</name>
<accession>A0AAV9X488</accession>
<dbReference type="AlphaFoldDB" id="A0AAV9X488"/>
<keyword evidence="3" id="KW-1185">Reference proteome</keyword>
<keyword evidence="1" id="KW-0732">Signal</keyword>
<gene>
    <name evidence="2" type="ORF">TWF694_002344</name>
</gene>
<protein>
    <submittedName>
        <fullName evidence="2">Uncharacterized protein</fullName>
    </submittedName>
</protein>
<feature type="chain" id="PRO_5043788059" evidence="1">
    <location>
        <begin position="19"/>
        <end position="373"/>
    </location>
</feature>
<sequence>MKYLWSLFAVCAIKSAGASPLRPRDCNADNCLRAIRASAFPTRSGTEDCSSYFRTTVTPAVVTVTSTNTVYVTTTSTDSVTQTNTIFETATAVDYETETDYLSKTASVTVSAYAAALQKRQQTAIPTAIPTYASACSGSVRYSSACSCIGVTATTITLDASTTVVYTDLTITEPASATITAATEFLTVTDATVTVESTDATLTITTVVATATQTNTVTLSQRFAIQIQGGTTWNGDYLVYGSGSSNPNIPFVGSSITNSVVWHYTAGATYGSVSNASNNILSAPNGYVAKGGLGLVEFSSQNGAAPLPAVLNGQTLNVLLTDGVTVAGTWVCVYFDGSSVLIAGDSGYGDISNITGEVKHCEIVALKAVEVPF</sequence>